<sequence length="105" mass="11794">MGEDVLHGNQGKHRVTKRGPALSYPMFTLVTGIVGRWRVVCVTALQRPNSDAAAIRIVVAQTLSVKQEEAVFFGNSNWEEQKLEKSFHRPKALQLNLHIHSNADF</sequence>
<proteinExistence type="predicted"/>
<protein>
    <submittedName>
        <fullName evidence="1">Uncharacterized protein</fullName>
    </submittedName>
</protein>
<reference evidence="1" key="1">
    <citation type="submission" date="2023-07" db="EMBL/GenBank/DDBJ databases">
        <authorList>
            <person name="Stuckert A."/>
        </authorList>
    </citation>
    <scope>NUCLEOTIDE SEQUENCE</scope>
</reference>
<keyword evidence="2" id="KW-1185">Reference proteome</keyword>
<dbReference type="Proteomes" id="UP001176940">
    <property type="component" value="Unassembled WGS sequence"/>
</dbReference>
<accession>A0ABN9L6C9</accession>
<gene>
    <name evidence="1" type="ORF">RIMI_LOCUS5907825</name>
</gene>
<comment type="caution">
    <text evidence="1">The sequence shown here is derived from an EMBL/GenBank/DDBJ whole genome shotgun (WGS) entry which is preliminary data.</text>
</comment>
<name>A0ABN9L6C9_9NEOB</name>
<organism evidence="1 2">
    <name type="scientific">Ranitomeya imitator</name>
    <name type="common">mimic poison frog</name>
    <dbReference type="NCBI Taxonomy" id="111125"/>
    <lineage>
        <taxon>Eukaryota</taxon>
        <taxon>Metazoa</taxon>
        <taxon>Chordata</taxon>
        <taxon>Craniata</taxon>
        <taxon>Vertebrata</taxon>
        <taxon>Euteleostomi</taxon>
        <taxon>Amphibia</taxon>
        <taxon>Batrachia</taxon>
        <taxon>Anura</taxon>
        <taxon>Neobatrachia</taxon>
        <taxon>Hyloidea</taxon>
        <taxon>Dendrobatidae</taxon>
        <taxon>Dendrobatinae</taxon>
        <taxon>Ranitomeya</taxon>
    </lineage>
</organism>
<evidence type="ECO:0000313" key="1">
    <source>
        <dbReference type="EMBL" id="CAJ0934367.1"/>
    </source>
</evidence>
<evidence type="ECO:0000313" key="2">
    <source>
        <dbReference type="Proteomes" id="UP001176940"/>
    </source>
</evidence>
<dbReference type="EMBL" id="CAUEEQ010010371">
    <property type="protein sequence ID" value="CAJ0934367.1"/>
    <property type="molecule type" value="Genomic_DNA"/>
</dbReference>